<dbReference type="PANTHER" id="PTHR43372:SF4">
    <property type="entry name" value="FATTY-ACID AMIDE HYDROLASE 2"/>
    <property type="match status" value="1"/>
</dbReference>
<dbReference type="SUPFAM" id="SSF75304">
    <property type="entry name" value="Amidase signature (AS) enzymes"/>
    <property type="match status" value="1"/>
</dbReference>
<dbReference type="Proteomes" id="UP000440224">
    <property type="component" value="Unassembled WGS sequence"/>
</dbReference>
<dbReference type="GO" id="GO:0012505">
    <property type="term" value="C:endomembrane system"/>
    <property type="evidence" value="ECO:0007669"/>
    <property type="project" value="TreeGrafter"/>
</dbReference>
<feature type="domain" description="Amidase" evidence="1">
    <location>
        <begin position="30"/>
        <end position="456"/>
    </location>
</feature>
<keyword evidence="3" id="KW-1185">Reference proteome</keyword>
<organism evidence="2 3">
    <name type="scientific">Polyangium spumosum</name>
    <dbReference type="NCBI Taxonomy" id="889282"/>
    <lineage>
        <taxon>Bacteria</taxon>
        <taxon>Pseudomonadati</taxon>
        <taxon>Myxococcota</taxon>
        <taxon>Polyangia</taxon>
        <taxon>Polyangiales</taxon>
        <taxon>Polyangiaceae</taxon>
        <taxon>Polyangium</taxon>
    </lineage>
</organism>
<dbReference type="InterPro" id="IPR036928">
    <property type="entry name" value="AS_sf"/>
</dbReference>
<dbReference type="InterPro" id="IPR023631">
    <property type="entry name" value="Amidase_dom"/>
</dbReference>
<protein>
    <submittedName>
        <fullName evidence="2">Amidase</fullName>
    </submittedName>
</protein>
<evidence type="ECO:0000313" key="3">
    <source>
        <dbReference type="Proteomes" id="UP000440224"/>
    </source>
</evidence>
<dbReference type="PROSITE" id="PS00571">
    <property type="entry name" value="AMIDASES"/>
    <property type="match status" value="1"/>
</dbReference>
<accession>A0A6N7QAS1</accession>
<dbReference type="EMBL" id="WJIE01000023">
    <property type="protein sequence ID" value="MRG97961.1"/>
    <property type="molecule type" value="Genomic_DNA"/>
</dbReference>
<dbReference type="Gene3D" id="3.90.1300.10">
    <property type="entry name" value="Amidase signature (AS) domain"/>
    <property type="match status" value="1"/>
</dbReference>
<dbReference type="InterPro" id="IPR020556">
    <property type="entry name" value="Amidase_CS"/>
</dbReference>
<dbReference type="PIRSF" id="PIRSF001221">
    <property type="entry name" value="Amidase_fungi"/>
    <property type="match status" value="1"/>
</dbReference>
<reference evidence="2 3" key="1">
    <citation type="submission" date="2019-10" db="EMBL/GenBank/DDBJ databases">
        <title>A soil myxobacterium in the family Polyangiaceae.</title>
        <authorList>
            <person name="Li Y."/>
            <person name="Wang J."/>
        </authorList>
    </citation>
    <scope>NUCLEOTIDE SEQUENCE [LARGE SCALE GENOMIC DNA]</scope>
    <source>
        <strain evidence="2 3">DSM 14734</strain>
    </source>
</reference>
<evidence type="ECO:0000259" key="1">
    <source>
        <dbReference type="Pfam" id="PF01425"/>
    </source>
</evidence>
<dbReference type="AlphaFoldDB" id="A0A6N7QAS1"/>
<sequence length="488" mass="52111">MSFAGSDELLASSALALASLVRERKLSPVDLVDLYIERIEAENPALNAVVADRFEQARREARHAADKLARVSAAEALPPLFGVPCTVKEGIAVVGMPHTAGVFARKHLRAEEDARVVRRVRDAGAIVLGVTNMPEGGLWLETDNRIYGRTNNPWDLARIPGGSSGGEAAILAAGASPFGIGSDIAGSIRIPAAMCGVFGHKPTGGLVSNRGYWPDVPGALDTFLCTGPMTRRAEDLWPLLGLMAERTVEGSPDAIDLRGVTVYPLETTGAARVRPAKRQAVRRAAQALEARGARIAELRTKGLSKALFIWTAMMEEEAGALSYGEVLGNGRPIHITRELLRAPFPDAPHTVQALIVAGVEAILKSVPAPIATWSSAGKRLREELEAELGPRGVILHPTYTRSAPRHWEPLLTPLDFVCTALFNVLAFPVTQVPAGFDDLGLPLGVQVAGRRDADALTIAVARALEEDLGGWTRARRKTAPRGRATLSP</sequence>
<dbReference type="OrthoDB" id="9811471at2"/>
<gene>
    <name evidence="2" type="ORF">GF068_39540</name>
</gene>
<name>A0A6N7QAS1_9BACT</name>
<evidence type="ECO:0000313" key="2">
    <source>
        <dbReference type="EMBL" id="MRG97961.1"/>
    </source>
</evidence>
<dbReference type="PANTHER" id="PTHR43372">
    <property type="entry name" value="FATTY-ACID AMIDE HYDROLASE"/>
    <property type="match status" value="1"/>
</dbReference>
<dbReference type="InterPro" id="IPR052739">
    <property type="entry name" value="FAAH2"/>
</dbReference>
<dbReference type="RefSeq" id="WP_153824731.1">
    <property type="nucleotide sequence ID" value="NZ_WJIE01000023.1"/>
</dbReference>
<dbReference type="Pfam" id="PF01425">
    <property type="entry name" value="Amidase"/>
    <property type="match status" value="1"/>
</dbReference>
<proteinExistence type="predicted"/>
<comment type="caution">
    <text evidence="2">The sequence shown here is derived from an EMBL/GenBank/DDBJ whole genome shotgun (WGS) entry which is preliminary data.</text>
</comment>